<evidence type="ECO:0000256" key="1">
    <source>
        <dbReference type="ARBA" id="ARBA00023242"/>
    </source>
</evidence>
<reference evidence="3 4" key="1">
    <citation type="submission" date="2013-03" db="EMBL/GenBank/DDBJ databases">
        <title>The Genome Sequence of Exophiala aquamarina CBS 119918.</title>
        <authorList>
            <consortium name="The Broad Institute Genomics Platform"/>
            <person name="Cuomo C."/>
            <person name="de Hoog S."/>
            <person name="Gorbushina A."/>
            <person name="Walker B."/>
            <person name="Young S.K."/>
            <person name="Zeng Q."/>
            <person name="Gargeya S."/>
            <person name="Fitzgerald M."/>
            <person name="Haas B."/>
            <person name="Abouelleil A."/>
            <person name="Allen A.W."/>
            <person name="Alvarado L."/>
            <person name="Arachchi H.M."/>
            <person name="Berlin A.M."/>
            <person name="Chapman S.B."/>
            <person name="Gainer-Dewar J."/>
            <person name="Goldberg J."/>
            <person name="Griggs A."/>
            <person name="Gujja S."/>
            <person name="Hansen M."/>
            <person name="Howarth C."/>
            <person name="Imamovic A."/>
            <person name="Ireland A."/>
            <person name="Larimer J."/>
            <person name="McCowan C."/>
            <person name="Murphy C."/>
            <person name="Pearson M."/>
            <person name="Poon T.W."/>
            <person name="Priest M."/>
            <person name="Roberts A."/>
            <person name="Saif S."/>
            <person name="Shea T."/>
            <person name="Sisk P."/>
            <person name="Sykes S."/>
            <person name="Wortman J."/>
            <person name="Nusbaum C."/>
            <person name="Birren B."/>
        </authorList>
    </citation>
    <scope>NUCLEOTIDE SEQUENCE [LARGE SCALE GENOMIC DNA]</scope>
    <source>
        <strain evidence="3 4">CBS 119918</strain>
    </source>
</reference>
<dbReference type="AlphaFoldDB" id="A0A072PL67"/>
<gene>
    <name evidence="3" type="ORF">A1O9_02063</name>
</gene>
<dbReference type="InterPro" id="IPR007219">
    <property type="entry name" value="XnlR_reg_dom"/>
</dbReference>
<dbReference type="GeneID" id="25277008"/>
<keyword evidence="4" id="KW-1185">Reference proteome</keyword>
<dbReference type="Proteomes" id="UP000027920">
    <property type="component" value="Unassembled WGS sequence"/>
</dbReference>
<dbReference type="PANTHER" id="PTHR46910:SF11">
    <property type="entry name" value="ZN(2)-C6 FUNGAL-TYPE DOMAIN-CONTAINING PROTEIN"/>
    <property type="match status" value="1"/>
</dbReference>
<feature type="non-terminal residue" evidence="3">
    <location>
        <position position="155"/>
    </location>
</feature>
<evidence type="ECO:0000313" key="4">
    <source>
        <dbReference type="Proteomes" id="UP000027920"/>
    </source>
</evidence>
<dbReference type="OrthoDB" id="4145260at2759"/>
<protein>
    <recommendedName>
        <fullName evidence="2">Xylanolytic transcriptional activator regulatory domain-containing protein</fullName>
    </recommendedName>
</protein>
<organism evidence="3 4">
    <name type="scientific">Exophiala aquamarina CBS 119918</name>
    <dbReference type="NCBI Taxonomy" id="1182545"/>
    <lineage>
        <taxon>Eukaryota</taxon>
        <taxon>Fungi</taxon>
        <taxon>Dikarya</taxon>
        <taxon>Ascomycota</taxon>
        <taxon>Pezizomycotina</taxon>
        <taxon>Eurotiomycetes</taxon>
        <taxon>Chaetothyriomycetidae</taxon>
        <taxon>Chaetothyriales</taxon>
        <taxon>Herpotrichiellaceae</taxon>
        <taxon>Exophiala</taxon>
    </lineage>
</organism>
<keyword evidence="1" id="KW-0539">Nucleus</keyword>
<dbReference type="GO" id="GO:0003677">
    <property type="term" value="F:DNA binding"/>
    <property type="evidence" value="ECO:0007669"/>
    <property type="project" value="InterPro"/>
</dbReference>
<proteinExistence type="predicted"/>
<name>A0A072PL67_9EURO</name>
<dbReference type="VEuPathDB" id="FungiDB:A1O9_02063"/>
<dbReference type="GO" id="GO:0008270">
    <property type="term" value="F:zinc ion binding"/>
    <property type="evidence" value="ECO:0007669"/>
    <property type="project" value="InterPro"/>
</dbReference>
<dbReference type="GO" id="GO:0006351">
    <property type="term" value="P:DNA-templated transcription"/>
    <property type="evidence" value="ECO:0007669"/>
    <property type="project" value="InterPro"/>
</dbReference>
<dbReference type="Pfam" id="PF04082">
    <property type="entry name" value="Fungal_trans"/>
    <property type="match status" value="1"/>
</dbReference>
<feature type="non-terminal residue" evidence="3">
    <location>
        <position position="1"/>
    </location>
</feature>
<evidence type="ECO:0000259" key="2">
    <source>
        <dbReference type="Pfam" id="PF04082"/>
    </source>
</evidence>
<dbReference type="RefSeq" id="XP_013263092.1">
    <property type="nucleotide sequence ID" value="XM_013407638.1"/>
</dbReference>
<comment type="caution">
    <text evidence="3">The sequence shown here is derived from an EMBL/GenBank/DDBJ whole genome shotgun (WGS) entry which is preliminary data.</text>
</comment>
<dbReference type="PANTHER" id="PTHR46910">
    <property type="entry name" value="TRANSCRIPTION FACTOR PDR1"/>
    <property type="match status" value="1"/>
</dbReference>
<dbReference type="InterPro" id="IPR050987">
    <property type="entry name" value="AtrR-like"/>
</dbReference>
<feature type="domain" description="Xylanolytic transcriptional activator regulatory" evidence="2">
    <location>
        <begin position="6"/>
        <end position="155"/>
    </location>
</feature>
<evidence type="ECO:0000313" key="3">
    <source>
        <dbReference type="EMBL" id="KEF60502.1"/>
    </source>
</evidence>
<dbReference type="EMBL" id="AMGV01000002">
    <property type="protein sequence ID" value="KEF60502.1"/>
    <property type="molecule type" value="Genomic_DNA"/>
</dbReference>
<sequence>EISGKYFSWIHLWMPIVSKSKWKRLTGPLARPTPDVKLLLFAMKVLLWTPSGEAKSRQPRHREYTVLKEHLAEAEAVGIMTLELLQAWILTTIYEYAHGVYPAPYISIGTCFRYSLALGLNRKDKTVNPITIASDAQEERRRVWWSIIILDRIIS</sequence>
<dbReference type="GO" id="GO:0003700">
    <property type="term" value="F:DNA-binding transcription factor activity"/>
    <property type="evidence" value="ECO:0007669"/>
    <property type="project" value="InterPro"/>
</dbReference>
<dbReference type="CDD" id="cd12148">
    <property type="entry name" value="fungal_TF_MHR"/>
    <property type="match status" value="1"/>
</dbReference>
<dbReference type="HOGENOM" id="CLU_131873_0_0_1"/>
<accession>A0A072PL67</accession>